<accession>A0A2U1CRG6</accession>
<comment type="caution">
    <text evidence="1">The sequence shown here is derived from an EMBL/GenBank/DDBJ whole genome shotgun (WGS) entry which is preliminary data.</text>
</comment>
<sequence>MRLFNLFLRRAGVRQASVPAPKSLSRLTIMCPRADLGRLRKQIYADFGAAGLTVAGMQIDHGSHPDIATACVTVNCPPELRTVLMDRARHLRSNPSVRGLQWGDHRHIALN</sequence>
<reference evidence="1 2" key="1">
    <citation type="submission" date="2018-04" db="EMBL/GenBank/DDBJ databases">
        <title>Genomic Encyclopedia of Type Strains, Phase IV (KMG-IV): sequencing the most valuable type-strain genomes for metagenomic binning, comparative biology and taxonomic classification.</title>
        <authorList>
            <person name="Goeker M."/>
        </authorList>
    </citation>
    <scope>NUCLEOTIDE SEQUENCE [LARGE SCALE GENOMIC DNA]</scope>
    <source>
        <strain evidence="1 2">DSM 10065</strain>
    </source>
</reference>
<name>A0A2U1CRG6_9BURK</name>
<dbReference type="RefSeq" id="WP_017525822.1">
    <property type="nucleotide sequence ID" value="NZ_JACCEX010000001.1"/>
</dbReference>
<proteinExistence type="predicted"/>
<dbReference type="EMBL" id="QEKO01000001">
    <property type="protein sequence ID" value="PVY68488.1"/>
    <property type="molecule type" value="Genomic_DNA"/>
</dbReference>
<dbReference type="AlphaFoldDB" id="A0A2U1CRG6"/>
<gene>
    <name evidence="1" type="ORF">C7440_0890</name>
</gene>
<dbReference type="OrthoDB" id="8942629at2"/>
<dbReference type="STRING" id="1231391.GCA_000308195_03465"/>
<dbReference type="Proteomes" id="UP000246145">
    <property type="component" value="Unassembled WGS sequence"/>
</dbReference>
<protein>
    <submittedName>
        <fullName evidence="1">Uncharacterized protein</fullName>
    </submittedName>
</protein>
<evidence type="ECO:0000313" key="1">
    <source>
        <dbReference type="EMBL" id="PVY68488.1"/>
    </source>
</evidence>
<keyword evidence="2" id="KW-1185">Reference proteome</keyword>
<organism evidence="1 2">
    <name type="scientific">Pusillimonas noertemannii</name>
    <dbReference type="NCBI Taxonomy" id="305977"/>
    <lineage>
        <taxon>Bacteria</taxon>
        <taxon>Pseudomonadati</taxon>
        <taxon>Pseudomonadota</taxon>
        <taxon>Betaproteobacteria</taxon>
        <taxon>Burkholderiales</taxon>
        <taxon>Alcaligenaceae</taxon>
        <taxon>Pusillimonas</taxon>
    </lineage>
</organism>
<evidence type="ECO:0000313" key="2">
    <source>
        <dbReference type="Proteomes" id="UP000246145"/>
    </source>
</evidence>